<protein>
    <submittedName>
        <fullName evidence="2">Uncharacterized protein</fullName>
    </submittedName>
</protein>
<sequence length="301" mass="33704">MSNLHFAFSPPSTRKPKKMSITQTYFLAHTARAKLSREAARPDHNLRLLVGHANLLDLLMLDLSEAEQEQERWFNHSVHRASTTTSSSSEHKHKHIQWAGTPVIVEEPEEEDDWNGNAAASDPDSDSSDEDEEDSDYGQDDAFFVDVTPTLTSTTTAHTQPGRTVSSVPRHKNIKEDYHCSDLSSEPEQVDDDDDLADLALTRTLSHLQQPPELLSDSGDDSEEDSGPPSPPQLTYDRFSEAKPREEVIFAPQIYSPTAKQPSANQSRLMKMPLSEADQSSFLEKGYYLPPPERSRAIEAF</sequence>
<gene>
    <name evidence="2" type="ORF">PRK78_005268</name>
</gene>
<dbReference type="PANTHER" id="PTHR36826:SF1">
    <property type="entry name" value="PROTEIN ECM13"/>
    <property type="match status" value="1"/>
</dbReference>
<dbReference type="PANTHER" id="PTHR36826">
    <property type="entry name" value="PROTEIN ECM13"/>
    <property type="match status" value="1"/>
</dbReference>
<evidence type="ECO:0000313" key="3">
    <source>
        <dbReference type="Proteomes" id="UP001219355"/>
    </source>
</evidence>
<feature type="compositionally biased region" description="Acidic residues" evidence="1">
    <location>
        <begin position="123"/>
        <end position="137"/>
    </location>
</feature>
<organism evidence="2 3">
    <name type="scientific">Emydomyces testavorans</name>
    <dbReference type="NCBI Taxonomy" id="2070801"/>
    <lineage>
        <taxon>Eukaryota</taxon>
        <taxon>Fungi</taxon>
        <taxon>Dikarya</taxon>
        <taxon>Ascomycota</taxon>
        <taxon>Pezizomycotina</taxon>
        <taxon>Eurotiomycetes</taxon>
        <taxon>Eurotiomycetidae</taxon>
        <taxon>Onygenales</taxon>
        <taxon>Nannizziopsiaceae</taxon>
        <taxon>Emydomyces</taxon>
    </lineage>
</organism>
<accession>A0AAF0IJV9</accession>
<dbReference type="InterPro" id="IPR037738">
    <property type="entry name" value="Ecm13-like"/>
</dbReference>
<evidence type="ECO:0000313" key="2">
    <source>
        <dbReference type="EMBL" id="WEW59788.1"/>
    </source>
</evidence>
<dbReference type="AlphaFoldDB" id="A0AAF0IJV9"/>
<feature type="region of interest" description="Disordered" evidence="1">
    <location>
        <begin position="153"/>
        <end position="173"/>
    </location>
</feature>
<keyword evidence="3" id="KW-1185">Reference proteome</keyword>
<name>A0AAF0IJV9_9EURO</name>
<proteinExistence type="predicted"/>
<feature type="region of interest" description="Disordered" evidence="1">
    <location>
        <begin position="202"/>
        <end position="242"/>
    </location>
</feature>
<evidence type="ECO:0000256" key="1">
    <source>
        <dbReference type="SAM" id="MobiDB-lite"/>
    </source>
</evidence>
<feature type="region of interest" description="Disordered" evidence="1">
    <location>
        <begin position="108"/>
        <end position="137"/>
    </location>
</feature>
<reference evidence="2" key="1">
    <citation type="submission" date="2023-03" db="EMBL/GenBank/DDBJ databases">
        <title>Emydomyces testavorans Genome Sequence.</title>
        <authorList>
            <person name="Hoyer L."/>
        </authorList>
    </citation>
    <scope>NUCLEOTIDE SEQUENCE</scope>
    <source>
        <strain evidence="2">16-2883</strain>
    </source>
</reference>
<dbReference type="EMBL" id="CP120629">
    <property type="protein sequence ID" value="WEW59788.1"/>
    <property type="molecule type" value="Genomic_DNA"/>
</dbReference>
<dbReference type="Proteomes" id="UP001219355">
    <property type="component" value="Chromosome 3"/>
</dbReference>